<protein>
    <submittedName>
        <fullName evidence="3">Arsenate reductase family protein</fullName>
    </submittedName>
</protein>
<accession>A0A5R8K9M8</accession>
<reference evidence="3 4" key="1">
    <citation type="submission" date="2019-05" db="EMBL/GenBank/DDBJ databases">
        <title>Verrucobacter flavum gen. nov., sp. nov. a new member of the family Verrucomicrobiaceae.</title>
        <authorList>
            <person name="Szuroczki S."/>
            <person name="Abbaszade G."/>
            <person name="Szabo A."/>
            <person name="Felfoldi T."/>
            <person name="Schumann P."/>
            <person name="Boka K."/>
            <person name="Keki Z."/>
            <person name="Toumi M."/>
            <person name="Toth E."/>
        </authorList>
    </citation>
    <scope>NUCLEOTIDE SEQUENCE [LARGE SCALE GENOMIC DNA]</scope>
    <source>
        <strain evidence="3 4">MG-N-17</strain>
    </source>
</reference>
<dbReference type="Pfam" id="PF03960">
    <property type="entry name" value="ArsC"/>
    <property type="match status" value="1"/>
</dbReference>
<comment type="similarity">
    <text evidence="1 2">Belongs to the ArsC family.</text>
</comment>
<name>A0A5R8K9M8_9BACT</name>
<organism evidence="3 4">
    <name type="scientific">Phragmitibacter flavus</name>
    <dbReference type="NCBI Taxonomy" id="2576071"/>
    <lineage>
        <taxon>Bacteria</taxon>
        <taxon>Pseudomonadati</taxon>
        <taxon>Verrucomicrobiota</taxon>
        <taxon>Verrucomicrobiia</taxon>
        <taxon>Verrucomicrobiales</taxon>
        <taxon>Verrucomicrobiaceae</taxon>
        <taxon>Phragmitibacter</taxon>
    </lineage>
</organism>
<gene>
    <name evidence="3" type="ORF">FEM03_20130</name>
</gene>
<evidence type="ECO:0000256" key="2">
    <source>
        <dbReference type="PROSITE-ProRule" id="PRU01282"/>
    </source>
</evidence>
<dbReference type="AlphaFoldDB" id="A0A5R8K9M8"/>
<sequence length="119" mass="13369">MLKVYAYKGCSTCRNAIKWLEANGVEFEERAIRETPPSVAELKGMLSARGELRALFNTSGMDYREMGMKDKLPGMSEDEALQLLAENGNLVKRPFAIDEEAGVYLNGFKEAEWEKVLDS</sequence>
<dbReference type="PANTHER" id="PTHR30041:SF8">
    <property type="entry name" value="PROTEIN YFFB"/>
    <property type="match status" value="1"/>
</dbReference>
<dbReference type="InterPro" id="IPR006660">
    <property type="entry name" value="Arsenate_reductase-like"/>
</dbReference>
<evidence type="ECO:0000313" key="3">
    <source>
        <dbReference type="EMBL" id="TLD69013.1"/>
    </source>
</evidence>
<dbReference type="InterPro" id="IPR036249">
    <property type="entry name" value="Thioredoxin-like_sf"/>
</dbReference>
<dbReference type="NCBIfam" id="TIGR01617">
    <property type="entry name" value="arsC_related"/>
    <property type="match status" value="1"/>
</dbReference>
<proteinExistence type="inferred from homology"/>
<dbReference type="PANTHER" id="PTHR30041">
    <property type="entry name" value="ARSENATE REDUCTASE"/>
    <property type="match status" value="1"/>
</dbReference>
<dbReference type="CDD" id="cd03036">
    <property type="entry name" value="ArsC_like"/>
    <property type="match status" value="1"/>
</dbReference>
<comment type="caution">
    <text evidence="3">The sequence shown here is derived from an EMBL/GenBank/DDBJ whole genome shotgun (WGS) entry which is preliminary data.</text>
</comment>
<keyword evidence="4" id="KW-1185">Reference proteome</keyword>
<dbReference type="PROSITE" id="PS51353">
    <property type="entry name" value="ARSC"/>
    <property type="match status" value="1"/>
</dbReference>
<dbReference type="EMBL" id="VAUV01000017">
    <property type="protein sequence ID" value="TLD69013.1"/>
    <property type="molecule type" value="Genomic_DNA"/>
</dbReference>
<dbReference type="SUPFAM" id="SSF52833">
    <property type="entry name" value="Thioredoxin-like"/>
    <property type="match status" value="1"/>
</dbReference>
<dbReference type="Proteomes" id="UP000306196">
    <property type="component" value="Unassembled WGS sequence"/>
</dbReference>
<dbReference type="Gene3D" id="3.40.30.10">
    <property type="entry name" value="Glutaredoxin"/>
    <property type="match status" value="1"/>
</dbReference>
<evidence type="ECO:0000256" key="1">
    <source>
        <dbReference type="ARBA" id="ARBA00007198"/>
    </source>
</evidence>
<dbReference type="OrthoDB" id="9794155at2"/>
<evidence type="ECO:0000313" key="4">
    <source>
        <dbReference type="Proteomes" id="UP000306196"/>
    </source>
</evidence>
<dbReference type="InterPro" id="IPR006504">
    <property type="entry name" value="Tscrpt_reg_Spx/MgsR"/>
</dbReference>